<dbReference type="AlphaFoldDB" id="A0A8T0V3C4"/>
<protein>
    <submittedName>
        <fullName evidence="1">Uncharacterized protein</fullName>
    </submittedName>
</protein>
<comment type="caution">
    <text evidence="1">The sequence shown here is derived from an EMBL/GenBank/DDBJ whole genome shotgun (WGS) entry which is preliminary data.</text>
</comment>
<accession>A0A8T0V3C4</accession>
<evidence type="ECO:0000313" key="1">
    <source>
        <dbReference type="EMBL" id="KAG2630932.1"/>
    </source>
</evidence>
<sequence length="121" mass="13305">MRQTCGAAMDQVPRAHDLSFASVVPEHVAHPLLDEMSPLDVVWDEEVKHRLDSHGLLQVAAVSSVDWRADAVQAGLVYDAKHVRGNASRWRGLDWQGKEANCSVKSHINGQWCFTSCGAVS</sequence>
<evidence type="ECO:0000313" key="2">
    <source>
        <dbReference type="Proteomes" id="UP000823388"/>
    </source>
</evidence>
<dbReference type="EMBL" id="CM029041">
    <property type="protein sequence ID" value="KAG2630932.1"/>
    <property type="molecule type" value="Genomic_DNA"/>
</dbReference>
<proteinExistence type="predicted"/>
<organism evidence="1 2">
    <name type="scientific">Panicum virgatum</name>
    <name type="common">Blackwell switchgrass</name>
    <dbReference type="NCBI Taxonomy" id="38727"/>
    <lineage>
        <taxon>Eukaryota</taxon>
        <taxon>Viridiplantae</taxon>
        <taxon>Streptophyta</taxon>
        <taxon>Embryophyta</taxon>
        <taxon>Tracheophyta</taxon>
        <taxon>Spermatophyta</taxon>
        <taxon>Magnoliopsida</taxon>
        <taxon>Liliopsida</taxon>
        <taxon>Poales</taxon>
        <taxon>Poaceae</taxon>
        <taxon>PACMAD clade</taxon>
        <taxon>Panicoideae</taxon>
        <taxon>Panicodae</taxon>
        <taxon>Paniceae</taxon>
        <taxon>Panicinae</taxon>
        <taxon>Panicum</taxon>
        <taxon>Panicum sect. Hiantes</taxon>
    </lineage>
</organism>
<keyword evidence="2" id="KW-1185">Reference proteome</keyword>
<dbReference type="Proteomes" id="UP000823388">
    <property type="component" value="Chromosome 3K"/>
</dbReference>
<gene>
    <name evidence="1" type="ORF">PVAP13_3KG560150</name>
</gene>
<reference evidence="1" key="1">
    <citation type="submission" date="2020-05" db="EMBL/GenBank/DDBJ databases">
        <title>WGS assembly of Panicum virgatum.</title>
        <authorList>
            <person name="Lovell J.T."/>
            <person name="Jenkins J."/>
            <person name="Shu S."/>
            <person name="Juenger T.E."/>
            <person name="Schmutz J."/>
        </authorList>
    </citation>
    <scope>NUCLEOTIDE SEQUENCE</scope>
    <source>
        <strain evidence="1">AP13</strain>
    </source>
</reference>
<name>A0A8T0V3C4_PANVG</name>